<sequence length="237" mass="27542">MKKENVIEKGMVAIKGITAMIPVLGGTLTSVWSDIDAIQAKRKHERLEEFYLSLEMEVQKIKEQINESYINQPDFLDVFEQTARHIVNERKEEKRILFRNILLSSITAKECSYDKTEKYLRILEQMNGLELLILRILQNPSEFNRQNGEKIKDPNAPTPGYRNLIIYTRTYFFIEMLSELLNAAQEDVAESIYYLESNRLIVDNVSLSKLQTNGHPIRTLEDKLTSKGKDLIAFIIR</sequence>
<dbReference type="EMBL" id="JAQNVG010000021">
    <property type="protein sequence ID" value="MDC2236812.1"/>
    <property type="molecule type" value="Genomic_DNA"/>
</dbReference>
<protein>
    <recommendedName>
        <fullName evidence="11">DUF4393 domain-containing protein</fullName>
    </recommendedName>
</protein>
<dbReference type="Proteomes" id="UP000283616">
    <property type="component" value="Unassembled WGS sequence"/>
</dbReference>
<reference evidence="4 8" key="1">
    <citation type="submission" date="2018-08" db="EMBL/GenBank/DDBJ databases">
        <title>A genome reference for cultivated species of the human gut microbiota.</title>
        <authorList>
            <person name="Zou Y."/>
            <person name="Xue W."/>
            <person name="Luo G."/>
        </authorList>
    </citation>
    <scope>NUCLEOTIDE SEQUENCE [LARGE SCALE GENOMIC DNA]</scope>
    <source>
        <strain evidence="4 8">AF37-12</strain>
    </source>
</reference>
<dbReference type="EMBL" id="CP083685">
    <property type="protein sequence ID" value="UYU92032.1"/>
    <property type="molecule type" value="Genomic_DNA"/>
</dbReference>
<proteinExistence type="predicted"/>
<evidence type="ECO:0000313" key="10">
    <source>
        <dbReference type="Proteomes" id="UP001156218"/>
    </source>
</evidence>
<keyword evidence="1" id="KW-1133">Transmembrane helix</keyword>
<gene>
    <name evidence="4" type="ORF">DW011_11490</name>
    <name evidence="2" type="ORF">GAN93_22175</name>
    <name evidence="6" type="ORF">KQP59_12855</name>
    <name evidence="5" type="ORF">KQP68_10825</name>
    <name evidence="7" type="ORF">KQP74_05195</name>
    <name evidence="3" type="ORF">PO127_13775</name>
</gene>
<reference evidence="3" key="4">
    <citation type="submission" date="2022-10" db="EMBL/GenBank/DDBJ databases">
        <title>Human gut microbiome strain richness.</title>
        <authorList>
            <person name="Chen-Liaw A."/>
        </authorList>
    </citation>
    <scope>NUCLEOTIDE SEQUENCE</scope>
    <source>
        <strain evidence="3">1001283st1_A3_1001283B150304_161114</strain>
    </source>
</reference>
<dbReference type="Proteomes" id="UP001156216">
    <property type="component" value="Chromosome"/>
</dbReference>
<evidence type="ECO:0000313" key="3">
    <source>
        <dbReference type="EMBL" id="MDC2236812.1"/>
    </source>
</evidence>
<evidence type="ECO:0000313" key="7">
    <source>
        <dbReference type="EMBL" id="UYU92032.1"/>
    </source>
</evidence>
<evidence type="ECO:0000313" key="9">
    <source>
        <dbReference type="Proteomes" id="UP000460317"/>
    </source>
</evidence>
<feature type="transmembrane region" description="Helical" evidence="1">
    <location>
        <begin position="12"/>
        <end position="32"/>
    </location>
</feature>
<evidence type="ECO:0008006" key="11">
    <source>
        <dbReference type="Google" id="ProtNLM"/>
    </source>
</evidence>
<keyword evidence="1" id="KW-0472">Membrane</keyword>
<evidence type="ECO:0000313" key="8">
    <source>
        <dbReference type="Proteomes" id="UP000283616"/>
    </source>
</evidence>
<dbReference type="EMBL" id="CP083681">
    <property type="protein sequence ID" value="UYU73942.1"/>
    <property type="molecule type" value="Genomic_DNA"/>
</dbReference>
<dbReference type="Proteomes" id="UP000460317">
    <property type="component" value="Unassembled WGS sequence"/>
</dbReference>
<name>A0A412GE94_BACT4</name>
<evidence type="ECO:0000313" key="4">
    <source>
        <dbReference type="EMBL" id="RHL59206.1"/>
    </source>
</evidence>
<dbReference type="EMBL" id="CP083680">
    <property type="protein sequence ID" value="UYU68727.1"/>
    <property type="molecule type" value="Genomic_DNA"/>
</dbReference>
<evidence type="ECO:0000313" key="2">
    <source>
        <dbReference type="EMBL" id="KAB4448358.1"/>
    </source>
</evidence>
<reference evidence="5 10" key="3">
    <citation type="submission" date="2021-06" db="EMBL/GenBank/DDBJ databases">
        <title>Interrogation of the integrated mobile genetic elements in gut-associated Bacteroides with a consensus prediction approach.</title>
        <authorList>
            <person name="Campbell D.E."/>
            <person name="Leigh J.R."/>
            <person name="Kim T."/>
            <person name="England W."/>
            <person name="Whitaker R.J."/>
            <person name="Degnan P.H."/>
        </authorList>
    </citation>
    <scope>NUCLEOTIDE SEQUENCE [LARGE SCALE GENOMIC DNA]</scope>
    <source>
        <strain evidence="7">VPI-3443</strain>
        <strain evidence="6">VPI-BTDOT2</strain>
        <strain evidence="5 10">WAL8669</strain>
    </source>
</reference>
<accession>A0A412GE94</accession>
<evidence type="ECO:0000256" key="1">
    <source>
        <dbReference type="SAM" id="Phobius"/>
    </source>
</evidence>
<evidence type="ECO:0000313" key="5">
    <source>
        <dbReference type="EMBL" id="UYU68727.1"/>
    </source>
</evidence>
<keyword evidence="1" id="KW-0812">Transmembrane</keyword>
<dbReference type="AlphaFoldDB" id="A0A412GE94"/>
<organism evidence="4 8">
    <name type="scientific">Bacteroides thetaiotaomicron</name>
    <dbReference type="NCBI Taxonomy" id="818"/>
    <lineage>
        <taxon>Bacteria</taxon>
        <taxon>Pseudomonadati</taxon>
        <taxon>Bacteroidota</taxon>
        <taxon>Bacteroidia</taxon>
        <taxon>Bacteroidales</taxon>
        <taxon>Bacteroidaceae</taxon>
        <taxon>Bacteroides</taxon>
    </lineage>
</organism>
<dbReference type="Proteomes" id="UP001156218">
    <property type="component" value="Chromosome"/>
</dbReference>
<dbReference type="RefSeq" id="WP_048697599.1">
    <property type="nucleotide sequence ID" value="NZ_CAXSMB010000018.1"/>
</dbReference>
<dbReference type="EMBL" id="WCSB01000030">
    <property type="protein sequence ID" value="KAB4448358.1"/>
    <property type="molecule type" value="Genomic_DNA"/>
</dbReference>
<reference evidence="2 9" key="2">
    <citation type="journal article" date="2019" name="Nat. Med.">
        <title>A library of human gut bacterial isolates paired with longitudinal multiomics data enables mechanistic microbiome research.</title>
        <authorList>
            <person name="Poyet M."/>
            <person name="Groussin M."/>
            <person name="Gibbons S.M."/>
            <person name="Avila-Pacheco J."/>
            <person name="Jiang X."/>
            <person name="Kearney S.M."/>
            <person name="Perrotta A.R."/>
            <person name="Berdy B."/>
            <person name="Zhao S."/>
            <person name="Lieberman T.D."/>
            <person name="Swanson P.K."/>
            <person name="Smith M."/>
            <person name="Roesemann S."/>
            <person name="Alexander J.E."/>
            <person name="Rich S.A."/>
            <person name="Livny J."/>
            <person name="Vlamakis H."/>
            <person name="Clish C."/>
            <person name="Bullock K."/>
            <person name="Deik A."/>
            <person name="Scott J."/>
            <person name="Pierce K.A."/>
            <person name="Xavier R.J."/>
            <person name="Alm E.J."/>
        </authorList>
    </citation>
    <scope>NUCLEOTIDE SEQUENCE [LARGE SCALE GENOMIC DNA]</scope>
    <source>
        <strain evidence="2 9">BIOML-A165</strain>
    </source>
</reference>
<dbReference type="Proteomes" id="UP001217776">
    <property type="component" value="Unassembled WGS sequence"/>
</dbReference>
<dbReference type="Proteomes" id="UP001162960">
    <property type="component" value="Chromosome"/>
</dbReference>
<dbReference type="EMBL" id="QROV01000011">
    <property type="protein sequence ID" value="RHL59206.1"/>
    <property type="molecule type" value="Genomic_DNA"/>
</dbReference>
<evidence type="ECO:0000313" key="6">
    <source>
        <dbReference type="EMBL" id="UYU73942.1"/>
    </source>
</evidence>